<dbReference type="PANTHER" id="PTHR39176:SF1">
    <property type="entry name" value="PERIPLASMIC PROTEIN"/>
    <property type="match status" value="1"/>
</dbReference>
<name>A0ABX6T4A6_9SPHN</name>
<geneLocation type="plasmid" evidence="2 3">
    <name>p_unnamed1</name>
</geneLocation>
<gene>
    <name evidence="2" type="ORF">H9L15_16260</name>
</gene>
<evidence type="ECO:0000313" key="3">
    <source>
        <dbReference type="Proteomes" id="UP000516134"/>
    </source>
</evidence>
<organism evidence="2 3">
    <name type="scientific">Sphingomonas daechungensis</name>
    <dbReference type="NCBI Taxonomy" id="1176646"/>
    <lineage>
        <taxon>Bacteria</taxon>
        <taxon>Pseudomonadati</taxon>
        <taxon>Pseudomonadota</taxon>
        <taxon>Alphaproteobacteria</taxon>
        <taxon>Sphingomonadales</taxon>
        <taxon>Sphingomonadaceae</taxon>
        <taxon>Sphingomonas</taxon>
    </lineage>
</organism>
<dbReference type="EMBL" id="CP060781">
    <property type="protein sequence ID" value="QNP44629.1"/>
    <property type="molecule type" value="Genomic_DNA"/>
</dbReference>
<dbReference type="Pfam" id="PF07007">
    <property type="entry name" value="LprI"/>
    <property type="match status" value="1"/>
</dbReference>
<protein>
    <submittedName>
        <fullName evidence="2">DUF1311 domain-containing protein</fullName>
    </submittedName>
</protein>
<evidence type="ECO:0000259" key="1">
    <source>
        <dbReference type="Pfam" id="PF07007"/>
    </source>
</evidence>
<keyword evidence="2" id="KW-0614">Plasmid</keyword>
<feature type="domain" description="Lysozyme inhibitor LprI-like N-terminal" evidence="1">
    <location>
        <begin position="17"/>
        <end position="116"/>
    </location>
</feature>
<sequence>MIALLLAVAAPEPETCDGSQRELNECAARYYKQADRELNVQWTKTLATLRRHDKAMSEWPSYRGASADTLLKAQRAWLMYREQSCETSARISAGTIAPMNYYVCMFGMTRARTEELRTLTINPNSDEPL</sequence>
<dbReference type="Gene3D" id="1.20.1270.180">
    <property type="match status" value="1"/>
</dbReference>
<dbReference type="RefSeq" id="WP_187716047.1">
    <property type="nucleotide sequence ID" value="NZ_BAABJC010000001.1"/>
</dbReference>
<dbReference type="Proteomes" id="UP000516134">
    <property type="component" value="Plasmid p_unnamed1"/>
</dbReference>
<dbReference type="PANTHER" id="PTHR39176">
    <property type="entry name" value="PERIPLASMIC PROTEIN-RELATED"/>
    <property type="match status" value="1"/>
</dbReference>
<dbReference type="InterPro" id="IPR009739">
    <property type="entry name" value="LprI-like_N"/>
</dbReference>
<keyword evidence="3" id="KW-1185">Reference proteome</keyword>
<evidence type="ECO:0000313" key="2">
    <source>
        <dbReference type="EMBL" id="QNP44629.1"/>
    </source>
</evidence>
<accession>A0ABX6T4A6</accession>
<reference evidence="2 3" key="1">
    <citation type="submission" date="2020-08" db="EMBL/GenBank/DDBJ databases">
        <title>Genome sequence of Sphingomonas daechungensis KACC 18115T.</title>
        <authorList>
            <person name="Hyun D.-W."/>
            <person name="Bae J.-W."/>
        </authorList>
    </citation>
    <scope>NUCLEOTIDE SEQUENCE [LARGE SCALE GENOMIC DNA]</scope>
    <source>
        <strain evidence="2 3">KACC 18115</strain>
        <plasmid evidence="2 3">p_unnamed1</plasmid>
    </source>
</reference>
<proteinExistence type="predicted"/>